<dbReference type="Gene3D" id="3.30.830.10">
    <property type="entry name" value="Metalloenzyme, LuxS/M16 peptidase-like"/>
    <property type="match status" value="2"/>
</dbReference>
<evidence type="ECO:0000259" key="4">
    <source>
        <dbReference type="Pfam" id="PF05193"/>
    </source>
</evidence>
<evidence type="ECO:0000313" key="5">
    <source>
        <dbReference type="EMBL" id="MBE9065600.1"/>
    </source>
</evidence>
<dbReference type="GO" id="GO:0046872">
    <property type="term" value="F:metal ion binding"/>
    <property type="evidence" value="ECO:0007669"/>
    <property type="project" value="InterPro"/>
</dbReference>
<dbReference type="AlphaFoldDB" id="A0A928X0C5"/>
<dbReference type="PROSITE" id="PS00143">
    <property type="entry name" value="INSULINASE"/>
    <property type="match status" value="1"/>
</dbReference>
<sequence length="535" mass="59241">MGVTPLARSKVGLWTTVLAVFLTVLTVLGLLSFGAPASAQGSGAAPPEQLAADADPTENSIQPYLDRVADAVSEFTLDNGMKFIVLERHQAPVVSMMLYAKVGAVNEADGHTGVAHYLEHLAFKGTTKIGTTDYTAEAPLLQEMDAVFDQLMAAEEAGDDEQVAALQSQFETLQTQADSYVEQNKFGQIIEQSGGRGLNATTSADATRYFYSLPSNKLELWMSLESARFLDPVFREFYKEKEVILEERRMRVDNSPIGKIIEKFLEVAFDEHPYRRPVIGYQDDLRTATREDVAQFFDAYYGPSNLIATVVGDVNPDNVKALATAYFGRTQSRSLPPEVTIQEPPQTQEKSFELTLPSQPWYLEGFHRPGINHPDHVVYSMIESILVGGRTSRMYQDLVEQSQVALNIGSANGFPGDRYDNILLLYGLTAPNHTVDDVAERIDMLLAQLKQAPVTPQELERVKTQARASMLRSLDSNSGMASLLTEYEAKTNNWRNIFKELKAIEAVTAEDVQRVAQKTFIPSNRTVGKLLSAEP</sequence>
<dbReference type="GO" id="GO:0006508">
    <property type="term" value="P:proteolysis"/>
    <property type="evidence" value="ECO:0007669"/>
    <property type="project" value="InterPro"/>
</dbReference>
<dbReference type="PANTHER" id="PTHR11851:SF49">
    <property type="entry name" value="MITOCHONDRIAL-PROCESSING PEPTIDASE SUBUNIT ALPHA"/>
    <property type="match status" value="1"/>
</dbReference>
<reference evidence="5" key="1">
    <citation type="submission" date="2020-10" db="EMBL/GenBank/DDBJ databases">
        <authorList>
            <person name="Castelo-Branco R."/>
            <person name="Eusebio N."/>
            <person name="Adriana R."/>
            <person name="Vieira A."/>
            <person name="Brugerolle De Fraissinette N."/>
            <person name="Rezende De Castro R."/>
            <person name="Schneider M.P."/>
            <person name="Vasconcelos V."/>
            <person name="Leao P.N."/>
        </authorList>
    </citation>
    <scope>NUCLEOTIDE SEQUENCE</scope>
    <source>
        <strain evidence="5">LEGE 11479</strain>
    </source>
</reference>
<dbReference type="InterPro" id="IPR011249">
    <property type="entry name" value="Metalloenz_LuxS/M16"/>
</dbReference>
<dbReference type="Pfam" id="PF00675">
    <property type="entry name" value="Peptidase_M16"/>
    <property type="match status" value="2"/>
</dbReference>
<evidence type="ECO:0000259" key="3">
    <source>
        <dbReference type="Pfam" id="PF00675"/>
    </source>
</evidence>
<evidence type="ECO:0000256" key="2">
    <source>
        <dbReference type="RuleBase" id="RU004447"/>
    </source>
</evidence>
<gene>
    <name evidence="5" type="ORF">IQ260_02930</name>
</gene>
<organism evidence="5 6">
    <name type="scientific">Leptolyngbya cf. ectocarpi LEGE 11479</name>
    <dbReference type="NCBI Taxonomy" id="1828722"/>
    <lineage>
        <taxon>Bacteria</taxon>
        <taxon>Bacillati</taxon>
        <taxon>Cyanobacteriota</taxon>
        <taxon>Cyanophyceae</taxon>
        <taxon>Leptolyngbyales</taxon>
        <taxon>Leptolyngbyaceae</taxon>
        <taxon>Leptolyngbya group</taxon>
        <taxon>Leptolyngbya</taxon>
    </lineage>
</organism>
<dbReference type="PANTHER" id="PTHR11851">
    <property type="entry name" value="METALLOPROTEASE"/>
    <property type="match status" value="1"/>
</dbReference>
<dbReference type="Proteomes" id="UP000615026">
    <property type="component" value="Unassembled WGS sequence"/>
</dbReference>
<dbReference type="EMBL" id="JADEXP010000012">
    <property type="protein sequence ID" value="MBE9065600.1"/>
    <property type="molecule type" value="Genomic_DNA"/>
</dbReference>
<dbReference type="Pfam" id="PF05193">
    <property type="entry name" value="Peptidase_M16_C"/>
    <property type="match status" value="1"/>
</dbReference>
<name>A0A928X0C5_LEPEC</name>
<comment type="similarity">
    <text evidence="1 2">Belongs to the peptidase M16 family.</text>
</comment>
<evidence type="ECO:0000313" key="6">
    <source>
        <dbReference type="Proteomes" id="UP000615026"/>
    </source>
</evidence>
<feature type="domain" description="Peptidase M16 N-terminal" evidence="3">
    <location>
        <begin position="182"/>
        <end position="279"/>
    </location>
</feature>
<feature type="domain" description="Peptidase M16 N-terminal" evidence="3">
    <location>
        <begin position="85"/>
        <end position="135"/>
    </location>
</feature>
<feature type="domain" description="Peptidase M16 C-terminal" evidence="4">
    <location>
        <begin position="288"/>
        <end position="465"/>
    </location>
</feature>
<dbReference type="RefSeq" id="WP_193990692.1">
    <property type="nucleotide sequence ID" value="NZ_JADEXP010000012.1"/>
</dbReference>
<evidence type="ECO:0000256" key="1">
    <source>
        <dbReference type="ARBA" id="ARBA00007261"/>
    </source>
</evidence>
<protein>
    <submittedName>
        <fullName evidence="5">Insulinase family protein</fullName>
    </submittedName>
</protein>
<dbReference type="GO" id="GO:0004222">
    <property type="term" value="F:metalloendopeptidase activity"/>
    <property type="evidence" value="ECO:0007669"/>
    <property type="project" value="InterPro"/>
</dbReference>
<dbReference type="SUPFAM" id="SSF63411">
    <property type="entry name" value="LuxS/MPP-like metallohydrolase"/>
    <property type="match status" value="2"/>
</dbReference>
<dbReference type="InterPro" id="IPR001431">
    <property type="entry name" value="Pept_M16_Zn_BS"/>
</dbReference>
<proteinExistence type="inferred from homology"/>
<dbReference type="InterPro" id="IPR050361">
    <property type="entry name" value="MPP/UQCRC_Complex"/>
</dbReference>
<dbReference type="InterPro" id="IPR011765">
    <property type="entry name" value="Pept_M16_N"/>
</dbReference>
<accession>A0A928X0C5</accession>
<keyword evidence="6" id="KW-1185">Reference proteome</keyword>
<comment type="caution">
    <text evidence="5">The sequence shown here is derived from an EMBL/GenBank/DDBJ whole genome shotgun (WGS) entry which is preliminary data.</text>
</comment>
<dbReference type="InterPro" id="IPR007863">
    <property type="entry name" value="Peptidase_M16_C"/>
</dbReference>